<sequence length="86" mass="10064">MLSDTFLKSLLDFGNLIPVKLLHRKSLFSISFMGKSYDISESRSKVETWYDWVESGYQMRRMILSKGALIWICRRLSEALRIKGNT</sequence>
<gene>
    <name evidence="1" type="ORF">H5410_027050</name>
</gene>
<reference evidence="1 2" key="1">
    <citation type="submission" date="2020-09" db="EMBL/GenBank/DDBJ databases">
        <title>De no assembly of potato wild relative species, Solanum commersonii.</title>
        <authorList>
            <person name="Cho K."/>
        </authorList>
    </citation>
    <scope>NUCLEOTIDE SEQUENCE [LARGE SCALE GENOMIC DNA]</scope>
    <source>
        <strain evidence="1">LZ3.2</strain>
        <tissue evidence="1">Leaf</tissue>
    </source>
</reference>
<dbReference type="EMBL" id="JACXVP010000005">
    <property type="protein sequence ID" value="KAG5605558.1"/>
    <property type="molecule type" value="Genomic_DNA"/>
</dbReference>
<evidence type="ECO:0000313" key="2">
    <source>
        <dbReference type="Proteomes" id="UP000824120"/>
    </source>
</evidence>
<comment type="caution">
    <text evidence="1">The sequence shown here is derived from an EMBL/GenBank/DDBJ whole genome shotgun (WGS) entry which is preliminary data.</text>
</comment>
<dbReference type="Proteomes" id="UP000824120">
    <property type="component" value="Chromosome 5"/>
</dbReference>
<name>A0A9J5Z3A1_SOLCO</name>
<proteinExistence type="predicted"/>
<protein>
    <submittedName>
        <fullName evidence="1">Uncharacterized protein</fullName>
    </submittedName>
</protein>
<evidence type="ECO:0000313" key="1">
    <source>
        <dbReference type="EMBL" id="KAG5605558.1"/>
    </source>
</evidence>
<dbReference type="AlphaFoldDB" id="A0A9J5Z3A1"/>
<keyword evidence="2" id="KW-1185">Reference proteome</keyword>
<accession>A0A9J5Z3A1</accession>
<organism evidence="1 2">
    <name type="scientific">Solanum commersonii</name>
    <name type="common">Commerson's wild potato</name>
    <name type="synonym">Commerson's nightshade</name>
    <dbReference type="NCBI Taxonomy" id="4109"/>
    <lineage>
        <taxon>Eukaryota</taxon>
        <taxon>Viridiplantae</taxon>
        <taxon>Streptophyta</taxon>
        <taxon>Embryophyta</taxon>
        <taxon>Tracheophyta</taxon>
        <taxon>Spermatophyta</taxon>
        <taxon>Magnoliopsida</taxon>
        <taxon>eudicotyledons</taxon>
        <taxon>Gunneridae</taxon>
        <taxon>Pentapetalae</taxon>
        <taxon>asterids</taxon>
        <taxon>lamiids</taxon>
        <taxon>Solanales</taxon>
        <taxon>Solanaceae</taxon>
        <taxon>Solanoideae</taxon>
        <taxon>Solaneae</taxon>
        <taxon>Solanum</taxon>
    </lineage>
</organism>